<accession>A0A0A3I2C3</accession>
<keyword evidence="1" id="KW-0472">Membrane</keyword>
<comment type="caution">
    <text evidence="2">The sequence shown here is derived from an EMBL/GenBank/DDBJ whole genome shotgun (WGS) entry which is preliminary data.</text>
</comment>
<dbReference type="InterPro" id="IPR025441">
    <property type="entry name" value="DUF4181"/>
</dbReference>
<keyword evidence="3" id="KW-1185">Reference proteome</keyword>
<sequence length="145" mass="17141">MYGMGNNFLLVLIISIASFLILIIIINEVVSRWLGVKKKSLFSYQHVNDRHKKIEWAIRITFIIFIVIGTFVNIHREPSETLWFLETWNILIVFIVIVDLLQAFMEWKYVENKKVYISTLIQLGFFVVLLLLLFVLIMNNFFGLI</sequence>
<reference evidence="2 3" key="1">
    <citation type="submission" date="2014-02" db="EMBL/GenBank/DDBJ databases">
        <title>Draft genome sequence of Lysinibacillus manganicus DSM 26584T.</title>
        <authorList>
            <person name="Zhang F."/>
            <person name="Wang G."/>
            <person name="Zhang L."/>
        </authorList>
    </citation>
    <scope>NUCLEOTIDE SEQUENCE [LARGE SCALE GENOMIC DNA]</scope>
    <source>
        <strain evidence="2 3">DSM 26584</strain>
    </source>
</reference>
<feature type="transmembrane region" description="Helical" evidence="1">
    <location>
        <begin position="12"/>
        <end position="35"/>
    </location>
</feature>
<feature type="transmembrane region" description="Helical" evidence="1">
    <location>
        <begin position="116"/>
        <end position="138"/>
    </location>
</feature>
<evidence type="ECO:0000256" key="1">
    <source>
        <dbReference type="SAM" id="Phobius"/>
    </source>
</evidence>
<organism evidence="2 3">
    <name type="scientific">Ureibacillus manganicus DSM 26584</name>
    <dbReference type="NCBI Taxonomy" id="1384049"/>
    <lineage>
        <taxon>Bacteria</taxon>
        <taxon>Bacillati</taxon>
        <taxon>Bacillota</taxon>
        <taxon>Bacilli</taxon>
        <taxon>Bacillales</taxon>
        <taxon>Caryophanaceae</taxon>
        <taxon>Ureibacillus</taxon>
    </lineage>
</organism>
<dbReference type="EMBL" id="JPVN01000009">
    <property type="protein sequence ID" value="KGR78849.1"/>
    <property type="molecule type" value="Genomic_DNA"/>
</dbReference>
<feature type="transmembrane region" description="Helical" evidence="1">
    <location>
        <begin position="56"/>
        <end position="75"/>
    </location>
</feature>
<name>A0A0A3I2C3_9BACL</name>
<keyword evidence="1" id="KW-1133">Transmembrane helix</keyword>
<protein>
    <recommendedName>
        <fullName evidence="4">DUF4181 domain-containing protein</fullName>
    </recommendedName>
</protein>
<keyword evidence="1" id="KW-0812">Transmembrane</keyword>
<dbReference type="STRING" id="1384049.CD29_09225"/>
<dbReference type="eggNOG" id="ENOG5032UAB">
    <property type="taxonomic scope" value="Bacteria"/>
</dbReference>
<dbReference type="Proteomes" id="UP000030416">
    <property type="component" value="Unassembled WGS sequence"/>
</dbReference>
<proteinExistence type="predicted"/>
<dbReference type="Pfam" id="PF13789">
    <property type="entry name" value="DUF4181"/>
    <property type="match status" value="1"/>
</dbReference>
<evidence type="ECO:0008006" key="4">
    <source>
        <dbReference type="Google" id="ProtNLM"/>
    </source>
</evidence>
<feature type="transmembrane region" description="Helical" evidence="1">
    <location>
        <begin position="87"/>
        <end position="104"/>
    </location>
</feature>
<gene>
    <name evidence="2" type="ORF">CD29_09225</name>
</gene>
<evidence type="ECO:0000313" key="3">
    <source>
        <dbReference type="Proteomes" id="UP000030416"/>
    </source>
</evidence>
<evidence type="ECO:0000313" key="2">
    <source>
        <dbReference type="EMBL" id="KGR78849.1"/>
    </source>
</evidence>
<dbReference type="AlphaFoldDB" id="A0A0A3I2C3"/>